<accession>A0A381NXY4</accession>
<evidence type="ECO:0000313" key="1">
    <source>
        <dbReference type="EMBL" id="SUZ59420.1"/>
    </source>
</evidence>
<dbReference type="InterPro" id="IPR007344">
    <property type="entry name" value="GrpB/CoaE"/>
</dbReference>
<dbReference type="Pfam" id="PF04229">
    <property type="entry name" value="GrpB"/>
    <property type="match status" value="1"/>
</dbReference>
<dbReference type="InterPro" id="IPR043519">
    <property type="entry name" value="NT_sf"/>
</dbReference>
<proteinExistence type="predicted"/>
<protein>
    <recommendedName>
        <fullName evidence="2">GED domain-containing protein</fullName>
    </recommendedName>
</protein>
<name>A0A381NXY4_9ZZZZ</name>
<dbReference type="Gene3D" id="3.30.460.10">
    <property type="entry name" value="Beta Polymerase, domain 2"/>
    <property type="match status" value="1"/>
</dbReference>
<sequence>VSPRPLTTTLGRLLAFRDHLQEDADARAAYTKIKVDLAPRADADGYLQTKTAFIEATLAGIDV</sequence>
<organism evidence="1">
    <name type="scientific">marine metagenome</name>
    <dbReference type="NCBI Taxonomy" id="408172"/>
    <lineage>
        <taxon>unclassified sequences</taxon>
        <taxon>metagenomes</taxon>
        <taxon>ecological metagenomes</taxon>
    </lineage>
</organism>
<dbReference type="SUPFAM" id="SSF81301">
    <property type="entry name" value="Nucleotidyltransferase"/>
    <property type="match status" value="1"/>
</dbReference>
<gene>
    <name evidence="1" type="ORF">METZ01_LOCUS12274</name>
</gene>
<dbReference type="AlphaFoldDB" id="A0A381NXY4"/>
<feature type="non-terminal residue" evidence="1">
    <location>
        <position position="1"/>
    </location>
</feature>
<reference evidence="1" key="1">
    <citation type="submission" date="2018-05" db="EMBL/GenBank/DDBJ databases">
        <authorList>
            <person name="Lanie J.A."/>
            <person name="Ng W.-L."/>
            <person name="Kazmierczak K.M."/>
            <person name="Andrzejewski T.M."/>
            <person name="Davidsen T.M."/>
            <person name="Wayne K.J."/>
            <person name="Tettelin H."/>
            <person name="Glass J.I."/>
            <person name="Rusch D."/>
            <person name="Podicherti R."/>
            <person name="Tsui H.-C.T."/>
            <person name="Winkler M.E."/>
        </authorList>
    </citation>
    <scope>NUCLEOTIDE SEQUENCE</scope>
</reference>
<evidence type="ECO:0008006" key="2">
    <source>
        <dbReference type="Google" id="ProtNLM"/>
    </source>
</evidence>
<dbReference type="EMBL" id="UINC01000677">
    <property type="protein sequence ID" value="SUZ59420.1"/>
    <property type="molecule type" value="Genomic_DNA"/>
</dbReference>